<evidence type="ECO:0000313" key="2">
    <source>
        <dbReference type="Proteomes" id="UP001596435"/>
    </source>
</evidence>
<accession>A0ABW2FTA1</accession>
<gene>
    <name evidence="1" type="ORF">ACFQMG_07165</name>
</gene>
<protein>
    <recommendedName>
        <fullName evidence="3">Lipoprotein LpqB beta-propeller domain-containing protein</fullName>
    </recommendedName>
</protein>
<keyword evidence="2" id="KW-1185">Reference proteome</keyword>
<dbReference type="SUPFAM" id="SSF82171">
    <property type="entry name" value="DPP6 N-terminal domain-like"/>
    <property type="match status" value="1"/>
</dbReference>
<dbReference type="Proteomes" id="UP001596435">
    <property type="component" value="Unassembled WGS sequence"/>
</dbReference>
<proteinExistence type="predicted"/>
<dbReference type="EMBL" id="JBHTAJ010000010">
    <property type="protein sequence ID" value="MFC7179339.1"/>
    <property type="molecule type" value="Genomic_DNA"/>
</dbReference>
<reference evidence="2" key="1">
    <citation type="journal article" date="2019" name="Int. J. Syst. Evol. Microbiol.">
        <title>The Global Catalogue of Microorganisms (GCM) 10K type strain sequencing project: providing services to taxonomists for standard genome sequencing and annotation.</title>
        <authorList>
            <consortium name="The Broad Institute Genomics Platform"/>
            <consortium name="The Broad Institute Genome Sequencing Center for Infectious Disease"/>
            <person name="Wu L."/>
            <person name="Ma J."/>
        </authorList>
    </citation>
    <scope>NUCLEOTIDE SEQUENCE [LARGE SCALE GENOMIC DNA]</scope>
    <source>
        <strain evidence="2">CGMCC 1.12859</strain>
    </source>
</reference>
<evidence type="ECO:0000313" key="1">
    <source>
        <dbReference type="EMBL" id="MFC7179339.1"/>
    </source>
</evidence>
<sequence>MAVVPVAVLLAAVPACRPGGGPTPTGPQSAAAGPVVPGVGGSIAGPGRLVIAWCDRWGVASPTTAGGKADLVTVHAYGMDEHRPLEGRSAVLPDGATAPGLCGPPRSTSAAADRQMFNADLTLLAGTVPAPGGGRAAAAFALSDGRATAPEPGTVADGRGPLFRTGSSALWYARADGRVAAHDLAVPGAAPAPQGQVPGPDFALDGDRVWSRRPLETKADGVVVVPGGEVAAGEAGGGAVLWHRTDPASSYGQQYVEPVRLGRGDSGSGLPGADQLPRCWPRLWLGPRTLLCISADNLYRVTLADDFGAVRQAEPLLPAGGPRTTDAVASPDGRSLAYLTAQDGETSLYRLDLAAGARPVRVSRIPSAGPIPSDSARTVLPGTDRGAPRLIAWL</sequence>
<dbReference type="InterPro" id="IPR011042">
    <property type="entry name" value="6-blade_b-propeller_TolB-like"/>
</dbReference>
<name>A0ABW2FTA1_9ACTN</name>
<comment type="caution">
    <text evidence="1">The sequence shown here is derived from an EMBL/GenBank/DDBJ whole genome shotgun (WGS) entry which is preliminary data.</text>
</comment>
<dbReference type="RefSeq" id="WP_380230712.1">
    <property type="nucleotide sequence ID" value="NZ_JBHSVH010000002.1"/>
</dbReference>
<evidence type="ECO:0008006" key="3">
    <source>
        <dbReference type="Google" id="ProtNLM"/>
    </source>
</evidence>
<organism evidence="1 2">
    <name type="scientific">Kitasatospora paranensis</name>
    <dbReference type="NCBI Taxonomy" id="258053"/>
    <lineage>
        <taxon>Bacteria</taxon>
        <taxon>Bacillati</taxon>
        <taxon>Actinomycetota</taxon>
        <taxon>Actinomycetes</taxon>
        <taxon>Kitasatosporales</taxon>
        <taxon>Streptomycetaceae</taxon>
        <taxon>Kitasatospora</taxon>
    </lineage>
</organism>
<dbReference type="Gene3D" id="2.120.10.30">
    <property type="entry name" value="TolB, C-terminal domain"/>
    <property type="match status" value="1"/>
</dbReference>